<dbReference type="Pfam" id="PF02230">
    <property type="entry name" value="Abhydrolase_2"/>
    <property type="match status" value="1"/>
</dbReference>
<dbReference type="InterPro" id="IPR029058">
    <property type="entry name" value="AB_hydrolase_fold"/>
</dbReference>
<proteinExistence type="predicted"/>
<dbReference type="PANTHER" id="PTHR43037:SF1">
    <property type="entry name" value="BLL1128 PROTEIN"/>
    <property type="match status" value="1"/>
</dbReference>
<reference evidence="3" key="1">
    <citation type="submission" date="2018-05" db="EMBL/GenBank/DDBJ databases">
        <authorList>
            <person name="Lanie J.A."/>
            <person name="Ng W.-L."/>
            <person name="Kazmierczak K.M."/>
            <person name="Andrzejewski T.M."/>
            <person name="Davidsen T.M."/>
            <person name="Wayne K.J."/>
            <person name="Tettelin H."/>
            <person name="Glass J.I."/>
            <person name="Rusch D."/>
            <person name="Podicherti R."/>
            <person name="Tsui H.-C.T."/>
            <person name="Winkler M.E."/>
        </authorList>
    </citation>
    <scope>NUCLEOTIDE SEQUENCE</scope>
</reference>
<dbReference type="GO" id="GO:0016787">
    <property type="term" value="F:hydrolase activity"/>
    <property type="evidence" value="ECO:0007669"/>
    <property type="project" value="InterPro"/>
</dbReference>
<organism evidence="3">
    <name type="scientific">marine metagenome</name>
    <dbReference type="NCBI Taxonomy" id="408172"/>
    <lineage>
        <taxon>unclassified sequences</taxon>
        <taxon>metagenomes</taxon>
        <taxon>ecological metagenomes</taxon>
    </lineage>
</organism>
<sequence length="221" mass="25133">MSNKNNETFDTTVQIPIKLHYALYTPDDYHNADSEFPLVLYLHGVGERGEDLTKLELNGIPEMISKGKKFPFLTLAPQCPDFGWWSRAEYVEALASLVKEIIKTHKIDTKRIYATGLSMGGYGTLALAKKYPQLFAAIIPICGGLDNHSDVDQLKDLPIWLFHGDQDQTHPVERSIIIRDLLKPVSKEIKLTIYEGVGHNSWDATYSNDQIYDWLLSHKKE</sequence>
<dbReference type="AlphaFoldDB" id="A0A381NQD1"/>
<gene>
    <name evidence="3" type="ORF">METZ01_LOCUS9624</name>
</gene>
<name>A0A381NQD1_9ZZZZ</name>
<feature type="domain" description="Phospholipase/carboxylesterase/thioesterase" evidence="2">
    <location>
        <begin position="92"/>
        <end position="203"/>
    </location>
</feature>
<evidence type="ECO:0000256" key="1">
    <source>
        <dbReference type="ARBA" id="ARBA00022729"/>
    </source>
</evidence>
<protein>
    <recommendedName>
        <fullName evidence="2">Phospholipase/carboxylesterase/thioesterase domain-containing protein</fullName>
    </recommendedName>
</protein>
<dbReference type="Gene3D" id="3.40.50.1820">
    <property type="entry name" value="alpha/beta hydrolase"/>
    <property type="match status" value="1"/>
</dbReference>
<dbReference type="SUPFAM" id="SSF53474">
    <property type="entry name" value="alpha/beta-Hydrolases"/>
    <property type="match status" value="1"/>
</dbReference>
<evidence type="ECO:0000259" key="2">
    <source>
        <dbReference type="Pfam" id="PF02230"/>
    </source>
</evidence>
<dbReference type="PANTHER" id="PTHR43037">
    <property type="entry name" value="UNNAMED PRODUCT-RELATED"/>
    <property type="match status" value="1"/>
</dbReference>
<evidence type="ECO:0000313" key="3">
    <source>
        <dbReference type="EMBL" id="SUZ56770.1"/>
    </source>
</evidence>
<dbReference type="InterPro" id="IPR050955">
    <property type="entry name" value="Plant_Biomass_Hydrol_Est"/>
</dbReference>
<dbReference type="EMBL" id="UINC01000522">
    <property type="protein sequence ID" value="SUZ56770.1"/>
    <property type="molecule type" value="Genomic_DNA"/>
</dbReference>
<keyword evidence="1" id="KW-0732">Signal</keyword>
<dbReference type="InterPro" id="IPR003140">
    <property type="entry name" value="PLipase/COase/thioEstase"/>
</dbReference>
<accession>A0A381NQD1</accession>